<dbReference type="PANTHER" id="PTHR42953:SF3">
    <property type="entry name" value="HIGH-AFFINITY ZINC UPTAKE SYSTEM PROTEIN ZNUA"/>
    <property type="match status" value="1"/>
</dbReference>
<protein>
    <submittedName>
        <fullName evidence="6">Cation ABC transporter, periplasmic-binding protein</fullName>
    </submittedName>
    <submittedName>
        <fullName evidence="7">Zinc ABC transporter substrate-binding protein</fullName>
    </submittedName>
</protein>
<reference evidence="6 8" key="1">
    <citation type="submission" date="2015-03" db="EMBL/GenBank/DDBJ databases">
        <title>Genomic characterization of Dehalococcoides mccartyi strain 11a5, an unusal plasmid-containing chloroethene dechlorinator.</title>
        <authorList>
            <person name="Zhao S."/>
            <person name="Ding C."/>
            <person name="He J."/>
        </authorList>
    </citation>
    <scope>NUCLEOTIDE SEQUENCE [LARGE SCALE GENOMIC DNA]</scope>
    <source>
        <strain evidence="6 8">11a5</strain>
    </source>
</reference>
<evidence type="ECO:0000256" key="5">
    <source>
        <dbReference type="SAM" id="SignalP"/>
    </source>
</evidence>
<organism evidence="6 8">
    <name type="scientific">Dehalococcoides mccartyi</name>
    <dbReference type="NCBI Taxonomy" id="61435"/>
    <lineage>
        <taxon>Bacteria</taxon>
        <taxon>Bacillati</taxon>
        <taxon>Chloroflexota</taxon>
        <taxon>Dehalococcoidia</taxon>
        <taxon>Dehalococcoidales</taxon>
        <taxon>Dehalococcoidaceae</taxon>
        <taxon>Dehalococcoides</taxon>
    </lineage>
</organism>
<evidence type="ECO:0000313" key="9">
    <source>
        <dbReference type="Proteomes" id="UP000233649"/>
    </source>
</evidence>
<dbReference type="Pfam" id="PF01297">
    <property type="entry name" value="ZnuA"/>
    <property type="match status" value="1"/>
</dbReference>
<dbReference type="Proteomes" id="UP000233649">
    <property type="component" value="Unassembled WGS sequence"/>
</dbReference>
<feature type="chain" id="PRO_5014247330" evidence="5">
    <location>
        <begin position="24"/>
        <end position="290"/>
    </location>
</feature>
<dbReference type="OrthoDB" id="9810636at2"/>
<reference evidence="7 9" key="2">
    <citation type="journal article" date="2017" name="FEMS Microbiol. Ecol.">
        <title>Reconstructed genomes of novel Dehalococcoides mccartyi strains from 1,2,3,4-tetrachlorodibenzo-p-dioxin-dechlorinating enrichment cultures reveal divergent reductive dehalogenase gene profiles.</title>
        <authorList>
            <person name="Dam H.T."/>
            <person name="Vollmers J."/>
            <person name="Kaster A.K."/>
            <person name="Haggblom M.M."/>
        </authorList>
    </citation>
    <scope>NUCLEOTIDE SEQUENCE [LARGE SCALE GENOMIC DNA]</scope>
    <source>
        <strain evidence="7 9">H1-3-2.001</strain>
    </source>
</reference>
<feature type="signal peptide" evidence="5">
    <location>
        <begin position="1"/>
        <end position="23"/>
    </location>
</feature>
<dbReference type="GO" id="GO:0046872">
    <property type="term" value="F:metal ion binding"/>
    <property type="evidence" value="ECO:0007669"/>
    <property type="project" value="InterPro"/>
</dbReference>
<dbReference type="PRINTS" id="PR00691">
    <property type="entry name" value="ADHESINB"/>
</dbReference>
<dbReference type="InterPro" id="IPR006127">
    <property type="entry name" value="ZnuA-like"/>
</dbReference>
<dbReference type="PRINTS" id="PR00690">
    <property type="entry name" value="ADHESNFAMILY"/>
</dbReference>
<dbReference type="GO" id="GO:0007155">
    <property type="term" value="P:cell adhesion"/>
    <property type="evidence" value="ECO:0007669"/>
    <property type="project" value="InterPro"/>
</dbReference>
<sequence>MKFRTLFLSLILGVTLLSSLLLAGCQEETPSTAKLKIAVSIVPLKEFTQQIAGDKAEVVLMVPPGAEPHTYQPLPSQMVDVSQADMYVKLGSDFGFEQNWLSKILSLNHSMLVVDSSVNITLESSLEDSGADPHIWLSPRNAIQMVKNITLGLMSLDPENQSYYAANRDAYLAKLEQLDNEITLAFSNLYNRTFLVFHPAWVYFARDYNLKELSIEIEGKEPTPQQMIEIINMAIQNNISIVFASPQFSSRSAEAIASEIDGRVVMIDPLAEDYITNMEFVYKQMQEVMS</sequence>
<evidence type="ECO:0000313" key="8">
    <source>
        <dbReference type="Proteomes" id="UP000076394"/>
    </source>
</evidence>
<accession>A0A142VAP0</accession>
<dbReference type="Proteomes" id="UP000076394">
    <property type="component" value="Chromosome"/>
</dbReference>
<evidence type="ECO:0000256" key="3">
    <source>
        <dbReference type="ARBA" id="ARBA00022729"/>
    </source>
</evidence>
<dbReference type="PROSITE" id="PS51257">
    <property type="entry name" value="PROKAR_LIPOPROTEIN"/>
    <property type="match status" value="1"/>
</dbReference>
<proteinExistence type="inferred from homology"/>
<dbReference type="InterPro" id="IPR006129">
    <property type="entry name" value="AdhesinB"/>
</dbReference>
<evidence type="ECO:0000256" key="2">
    <source>
        <dbReference type="ARBA" id="ARBA00022448"/>
    </source>
</evidence>
<evidence type="ECO:0000313" key="7">
    <source>
        <dbReference type="EMBL" id="PKH45368.1"/>
    </source>
</evidence>
<dbReference type="EMBL" id="CP011127">
    <property type="protein sequence ID" value="AMU86397.1"/>
    <property type="molecule type" value="Genomic_DNA"/>
</dbReference>
<comment type="similarity">
    <text evidence="1 4">Belongs to the bacterial solute-binding protein 9 family.</text>
</comment>
<dbReference type="PATRIC" id="fig|61435.13.peg.600"/>
<keyword evidence="3 5" id="KW-0732">Signal</keyword>
<dbReference type="EMBL" id="PHFD01000345">
    <property type="protein sequence ID" value="PKH45368.1"/>
    <property type="molecule type" value="Genomic_DNA"/>
</dbReference>
<dbReference type="InterPro" id="IPR006128">
    <property type="entry name" value="Lipoprotein_PsaA-like"/>
</dbReference>
<dbReference type="PANTHER" id="PTHR42953">
    <property type="entry name" value="HIGH-AFFINITY ZINC UPTAKE SYSTEM PROTEIN ZNUA-RELATED"/>
    <property type="match status" value="1"/>
</dbReference>
<evidence type="ECO:0000313" key="6">
    <source>
        <dbReference type="EMBL" id="AMU86397.1"/>
    </source>
</evidence>
<dbReference type="InterPro" id="IPR050492">
    <property type="entry name" value="Bact_metal-bind_prot9"/>
</dbReference>
<gene>
    <name evidence="7" type="ORF">CVH13_01539</name>
    <name evidence="6" type="ORF">Dm11a5_0571</name>
</gene>
<dbReference type="AlphaFoldDB" id="A0A142VAP0"/>
<dbReference type="GO" id="GO:0030001">
    <property type="term" value="P:metal ion transport"/>
    <property type="evidence" value="ECO:0007669"/>
    <property type="project" value="InterPro"/>
</dbReference>
<name>A0A142VAP0_9CHLR</name>
<dbReference type="Gene3D" id="3.40.50.1980">
    <property type="entry name" value="Nitrogenase molybdenum iron protein domain"/>
    <property type="match status" value="2"/>
</dbReference>
<dbReference type="SUPFAM" id="SSF53807">
    <property type="entry name" value="Helical backbone' metal receptor"/>
    <property type="match status" value="1"/>
</dbReference>
<keyword evidence="2 4" id="KW-0813">Transport</keyword>
<evidence type="ECO:0000256" key="4">
    <source>
        <dbReference type="RuleBase" id="RU003512"/>
    </source>
</evidence>
<evidence type="ECO:0000256" key="1">
    <source>
        <dbReference type="ARBA" id="ARBA00011028"/>
    </source>
</evidence>